<keyword evidence="6" id="KW-1185">Reference proteome</keyword>
<feature type="transmembrane region" description="Helical" evidence="4">
    <location>
        <begin position="318"/>
        <end position="338"/>
    </location>
</feature>
<dbReference type="Gene3D" id="1.20.1250.20">
    <property type="entry name" value="MFS general substrate transporter like domains"/>
    <property type="match status" value="2"/>
</dbReference>
<dbReference type="Pfam" id="PF07690">
    <property type="entry name" value="MFS_1"/>
    <property type="match status" value="1"/>
</dbReference>
<feature type="transmembrane region" description="Helical" evidence="4">
    <location>
        <begin position="20"/>
        <end position="40"/>
    </location>
</feature>
<keyword evidence="2 4" id="KW-1133">Transmembrane helix</keyword>
<evidence type="ECO:0000256" key="1">
    <source>
        <dbReference type="ARBA" id="ARBA00022692"/>
    </source>
</evidence>
<dbReference type="PANTHER" id="PTHR23525">
    <property type="entry name" value="TRANSPORTER, PUTATIVE-RELATED"/>
    <property type="match status" value="1"/>
</dbReference>
<feature type="transmembrane region" description="Helical" evidence="4">
    <location>
        <begin position="73"/>
        <end position="98"/>
    </location>
</feature>
<organism evidence="5 6">
    <name type="scientific">Vicingus serpentipes</name>
    <dbReference type="NCBI Taxonomy" id="1926625"/>
    <lineage>
        <taxon>Bacteria</taxon>
        <taxon>Pseudomonadati</taxon>
        <taxon>Bacteroidota</taxon>
        <taxon>Flavobacteriia</taxon>
        <taxon>Flavobacteriales</taxon>
        <taxon>Vicingaceae</taxon>
        <taxon>Vicingus</taxon>
    </lineage>
</organism>
<evidence type="ECO:0000256" key="3">
    <source>
        <dbReference type="ARBA" id="ARBA00023136"/>
    </source>
</evidence>
<protein>
    <submittedName>
        <fullName evidence="5">MFS transporter</fullName>
    </submittedName>
</protein>
<feature type="transmembrane region" description="Helical" evidence="4">
    <location>
        <begin position="224"/>
        <end position="243"/>
    </location>
</feature>
<sequence length="381" mass="42976">MAIMLIYMEKVGYQDHESASFVSFRFLGVLLFAFPLGLLIKGRKIAPFFKISSIATPMLSLVILEAIDHQNDILLYTSLFLWGLSFTGIQITALPYILRNASKESHTEAITLSYSTWSVAGIVSGIIIYTLNLINPELFNEKLILQIISILGFGCAIFIFNIKHKEIVPTLTSKRLNLKDFDWKIIIKALVPTLIIAVGAGLTIPFIGLFFYKVHGLDSNQFAMLSSFATAIVFIFVIFVPYIKNKLGYKLAIPLTQTIAILALITLAFTEIMPLEFAIYIAMFAYVIRQPLMNMAGPMTSDIVMKYVGEKNREMMSALTAAVWSGSWFISSLIFQILRQIGLQYIYVFLITAGLYFFGVFIYFLLILDYEKKVKLGEIEN</sequence>
<evidence type="ECO:0000313" key="5">
    <source>
        <dbReference type="EMBL" id="TXB66793.1"/>
    </source>
</evidence>
<proteinExistence type="predicted"/>
<dbReference type="InterPro" id="IPR036259">
    <property type="entry name" value="MFS_trans_sf"/>
</dbReference>
<evidence type="ECO:0000256" key="4">
    <source>
        <dbReference type="SAM" id="Phobius"/>
    </source>
</evidence>
<keyword evidence="3 4" id="KW-0472">Membrane</keyword>
<feature type="transmembrane region" description="Helical" evidence="4">
    <location>
        <begin position="185"/>
        <end position="212"/>
    </location>
</feature>
<keyword evidence="1 4" id="KW-0812">Transmembrane</keyword>
<dbReference type="SUPFAM" id="SSF103473">
    <property type="entry name" value="MFS general substrate transporter"/>
    <property type="match status" value="1"/>
</dbReference>
<feature type="transmembrane region" description="Helical" evidence="4">
    <location>
        <begin position="143"/>
        <end position="164"/>
    </location>
</feature>
<feature type="transmembrane region" description="Helical" evidence="4">
    <location>
        <begin position="110"/>
        <end position="131"/>
    </location>
</feature>
<dbReference type="OrthoDB" id="9810492at2"/>
<dbReference type="PANTHER" id="PTHR23525:SF1">
    <property type="entry name" value="NODULIN-LIKE DOMAIN-CONTAINING PROTEIN"/>
    <property type="match status" value="1"/>
</dbReference>
<name>A0A5C6RX95_9FLAO</name>
<dbReference type="InterPro" id="IPR011701">
    <property type="entry name" value="MFS"/>
</dbReference>
<dbReference type="AlphaFoldDB" id="A0A5C6RX95"/>
<dbReference type="EMBL" id="VOOS01000001">
    <property type="protein sequence ID" value="TXB66793.1"/>
    <property type="molecule type" value="Genomic_DNA"/>
</dbReference>
<evidence type="ECO:0000313" key="6">
    <source>
        <dbReference type="Proteomes" id="UP000321721"/>
    </source>
</evidence>
<reference evidence="5 6" key="1">
    <citation type="submission" date="2019-08" db="EMBL/GenBank/DDBJ databases">
        <title>Genome of Vicingus serpentipes NCIMB 15042.</title>
        <authorList>
            <person name="Bowman J.P."/>
        </authorList>
    </citation>
    <scope>NUCLEOTIDE SEQUENCE [LARGE SCALE GENOMIC DNA]</scope>
    <source>
        <strain evidence="5 6">NCIMB 15042</strain>
    </source>
</reference>
<gene>
    <name evidence="5" type="ORF">FRY74_01010</name>
</gene>
<evidence type="ECO:0000256" key="2">
    <source>
        <dbReference type="ARBA" id="ARBA00022989"/>
    </source>
</evidence>
<feature type="transmembrane region" description="Helical" evidence="4">
    <location>
        <begin position="344"/>
        <end position="366"/>
    </location>
</feature>
<comment type="caution">
    <text evidence="5">The sequence shown here is derived from an EMBL/GenBank/DDBJ whole genome shotgun (WGS) entry which is preliminary data.</text>
</comment>
<accession>A0A5C6RX95</accession>
<dbReference type="Proteomes" id="UP000321721">
    <property type="component" value="Unassembled WGS sequence"/>
</dbReference>
<dbReference type="GO" id="GO:0022857">
    <property type="term" value="F:transmembrane transporter activity"/>
    <property type="evidence" value="ECO:0007669"/>
    <property type="project" value="InterPro"/>
</dbReference>